<feature type="region of interest" description="Disordered" evidence="1">
    <location>
        <begin position="286"/>
        <end position="317"/>
    </location>
</feature>
<dbReference type="EMBL" id="JAAFGS010000002">
    <property type="protein sequence ID" value="NGZ75045.1"/>
    <property type="molecule type" value="Genomic_DNA"/>
</dbReference>
<gene>
    <name evidence="2" type="ORF">GYN08_06930</name>
</gene>
<evidence type="ECO:0000313" key="2">
    <source>
        <dbReference type="EMBL" id="NGZ75045.1"/>
    </source>
</evidence>
<keyword evidence="3" id="KW-1185">Reference proteome</keyword>
<sequence>MMHPFEKIFSYQLSSRLEDTGVYTLTSQERSWLKLMLEHPAAAEALEPRTIEKLRECTLDDGMPDLTGGLEQKAGSREVQTVHPLLGELRSVLRRRQGMRLQCRTKKGKLNDPQPGIPCKLEYSMVKREWYLHWYNSATRSLMHTRLCHIVSAEEVRMARSRYEELSAQAQKRIAEGPRYEATVEVIRVFNAELTRILHAFSCFDKRVEFDEEERTYRIHLTFNGSEGEYVLTKLRFLGKRVKVVEGEYLKNRMRMTARKALALYGAEAEAETGADAAGAGYAAAAGPDVEARTEAPSSADTRPAEPEGSGGLASGA</sequence>
<name>A0ABX0F553_9BACL</name>
<protein>
    <submittedName>
        <fullName evidence="2">WYL domain-containing protein</fullName>
    </submittedName>
</protein>
<comment type="caution">
    <text evidence="2">The sequence shown here is derived from an EMBL/GenBank/DDBJ whole genome shotgun (WGS) entry which is preliminary data.</text>
</comment>
<reference evidence="2 3" key="1">
    <citation type="submission" date="2020-01" db="EMBL/GenBank/DDBJ databases">
        <title>Polyphasic characterisation and genomic insights into a novel alkali tolerant bacterium VR-M41.</title>
        <authorList>
            <person name="Vemuluri V.R."/>
        </authorList>
    </citation>
    <scope>NUCLEOTIDE SEQUENCE [LARGE SCALE GENOMIC DNA]</scope>
    <source>
        <strain evidence="2 3">VR-M41</strain>
    </source>
</reference>
<dbReference type="RefSeq" id="WP_166273420.1">
    <property type="nucleotide sequence ID" value="NZ_JAAFGS010000002.1"/>
</dbReference>
<proteinExistence type="predicted"/>
<evidence type="ECO:0000313" key="3">
    <source>
        <dbReference type="Proteomes" id="UP000800303"/>
    </source>
</evidence>
<organism evidence="2 3">
    <name type="scientific">Saccharibacillus alkalitolerans</name>
    <dbReference type="NCBI Taxonomy" id="2705290"/>
    <lineage>
        <taxon>Bacteria</taxon>
        <taxon>Bacillati</taxon>
        <taxon>Bacillota</taxon>
        <taxon>Bacilli</taxon>
        <taxon>Bacillales</taxon>
        <taxon>Paenibacillaceae</taxon>
        <taxon>Saccharibacillus</taxon>
    </lineage>
</organism>
<accession>A0ABX0F553</accession>
<dbReference type="Proteomes" id="UP000800303">
    <property type="component" value="Unassembled WGS sequence"/>
</dbReference>
<evidence type="ECO:0000256" key="1">
    <source>
        <dbReference type="SAM" id="MobiDB-lite"/>
    </source>
</evidence>